<evidence type="ECO:0000313" key="1">
    <source>
        <dbReference type="Proteomes" id="UP000515211"/>
    </source>
</evidence>
<reference evidence="1" key="1">
    <citation type="journal article" date="2016" name="Nat. Genet.">
        <title>The genome sequences of Arachis duranensis and Arachis ipaensis, the diploid ancestors of cultivated peanut.</title>
        <authorList>
            <person name="Bertioli D.J."/>
            <person name="Cannon S.B."/>
            <person name="Froenicke L."/>
            <person name="Huang G."/>
            <person name="Farmer A.D."/>
            <person name="Cannon E.K."/>
            <person name="Liu X."/>
            <person name="Gao D."/>
            <person name="Clevenger J."/>
            <person name="Dash S."/>
            <person name="Ren L."/>
            <person name="Moretzsohn M.C."/>
            <person name="Shirasawa K."/>
            <person name="Huang W."/>
            <person name="Vidigal B."/>
            <person name="Abernathy B."/>
            <person name="Chu Y."/>
            <person name="Niederhuth C.E."/>
            <person name="Umale P."/>
            <person name="Araujo A.C."/>
            <person name="Kozik A."/>
            <person name="Kim K.D."/>
            <person name="Burow M.D."/>
            <person name="Varshney R.K."/>
            <person name="Wang X."/>
            <person name="Zhang X."/>
            <person name="Barkley N."/>
            <person name="Guimaraes P.M."/>
            <person name="Isobe S."/>
            <person name="Guo B."/>
            <person name="Liao B."/>
            <person name="Stalker H.T."/>
            <person name="Schmitz R.J."/>
            <person name="Scheffler B.E."/>
            <person name="Leal-Bertioli S.C."/>
            <person name="Xun X."/>
            <person name="Jackson S.A."/>
            <person name="Michelmore R."/>
            <person name="Ozias-Akins P."/>
        </authorList>
    </citation>
    <scope>NUCLEOTIDE SEQUENCE [LARGE SCALE GENOMIC DNA]</scope>
    <source>
        <strain evidence="1">cv. V14167</strain>
    </source>
</reference>
<dbReference type="Proteomes" id="UP000515211">
    <property type="component" value="Chromosome 3"/>
</dbReference>
<gene>
    <name evidence="2" type="primary">LOC110278600</name>
</gene>
<dbReference type="KEGG" id="adu:110278600"/>
<dbReference type="Gene3D" id="3.40.50.300">
    <property type="entry name" value="P-loop containing nucleotide triphosphate hydrolases"/>
    <property type="match status" value="1"/>
</dbReference>
<evidence type="ECO:0000313" key="2">
    <source>
        <dbReference type="RefSeq" id="XP_052114783.1"/>
    </source>
</evidence>
<sequence length="76" mass="8657">MGPNYGSGGYWESCPIKKWISFKKLAVTRLKILVFDEADQMLAEDGFKDDSLRIMKEIEKFNSSCQLTSKCARSSK</sequence>
<name>A0A9C6WTX7_ARADU</name>
<dbReference type="RefSeq" id="XP_052114783.1">
    <property type="nucleotide sequence ID" value="XM_052258823.1"/>
</dbReference>
<dbReference type="GeneID" id="110278600"/>
<keyword evidence="1" id="KW-1185">Reference proteome</keyword>
<reference evidence="2" key="2">
    <citation type="submission" date="2025-08" db="UniProtKB">
        <authorList>
            <consortium name="RefSeq"/>
        </authorList>
    </citation>
    <scope>IDENTIFICATION</scope>
    <source>
        <tissue evidence="2">Whole plant</tissue>
    </source>
</reference>
<organism evidence="1 2">
    <name type="scientific">Arachis duranensis</name>
    <name type="common">Wild peanut</name>
    <dbReference type="NCBI Taxonomy" id="130453"/>
    <lineage>
        <taxon>Eukaryota</taxon>
        <taxon>Viridiplantae</taxon>
        <taxon>Streptophyta</taxon>
        <taxon>Embryophyta</taxon>
        <taxon>Tracheophyta</taxon>
        <taxon>Spermatophyta</taxon>
        <taxon>Magnoliopsida</taxon>
        <taxon>eudicotyledons</taxon>
        <taxon>Gunneridae</taxon>
        <taxon>Pentapetalae</taxon>
        <taxon>rosids</taxon>
        <taxon>fabids</taxon>
        <taxon>Fabales</taxon>
        <taxon>Fabaceae</taxon>
        <taxon>Papilionoideae</taxon>
        <taxon>50 kb inversion clade</taxon>
        <taxon>dalbergioids sensu lato</taxon>
        <taxon>Dalbergieae</taxon>
        <taxon>Pterocarpus clade</taxon>
        <taxon>Arachis</taxon>
    </lineage>
</organism>
<accession>A0A9C6WTX7</accession>
<dbReference type="AlphaFoldDB" id="A0A9C6WTX7"/>
<dbReference type="InterPro" id="IPR027417">
    <property type="entry name" value="P-loop_NTPase"/>
</dbReference>
<proteinExistence type="predicted"/>
<protein>
    <submittedName>
        <fullName evidence="2">DEAD-box ATP-dependent RNA helicase 38-like</fullName>
    </submittedName>
</protein>